<keyword evidence="1" id="KW-0472">Membrane</keyword>
<gene>
    <name evidence="2" type="ORF">H5410_064232</name>
</gene>
<sequence length="97" mass="10752">MDNPSAAYSFLFVYRLKISLSSVAEDFGLFPTICAVTENIYTRAFNLHAFFLRITAKQVPILLGLMSPAFTFTCCLSAFFATTSPFRASNDCKPTTT</sequence>
<proteinExistence type="predicted"/>
<evidence type="ECO:0000256" key="1">
    <source>
        <dbReference type="SAM" id="Phobius"/>
    </source>
</evidence>
<reference evidence="2" key="1">
    <citation type="submission" date="2020-09" db="EMBL/GenBank/DDBJ databases">
        <title>De no assembly of potato wild relative species, Solanum commersonii.</title>
        <authorList>
            <person name="Cho K."/>
        </authorList>
    </citation>
    <scope>NUCLEOTIDE SEQUENCE</scope>
    <source>
        <strain evidence="2">LZ3.2</strain>
        <tissue evidence="2">Leaf</tissue>
    </source>
</reference>
<keyword evidence="1" id="KW-1133">Transmembrane helix</keyword>
<keyword evidence="3" id="KW-1185">Reference proteome</keyword>
<organism evidence="2 3">
    <name type="scientific">Solanum commersonii</name>
    <name type="common">Commerson's wild potato</name>
    <name type="synonym">Commerson's nightshade</name>
    <dbReference type="NCBI Taxonomy" id="4109"/>
    <lineage>
        <taxon>Eukaryota</taxon>
        <taxon>Viridiplantae</taxon>
        <taxon>Streptophyta</taxon>
        <taxon>Embryophyta</taxon>
        <taxon>Tracheophyta</taxon>
        <taxon>Spermatophyta</taxon>
        <taxon>Magnoliopsida</taxon>
        <taxon>eudicotyledons</taxon>
        <taxon>Gunneridae</taxon>
        <taxon>Pentapetalae</taxon>
        <taxon>asterids</taxon>
        <taxon>lamiids</taxon>
        <taxon>Solanales</taxon>
        <taxon>Solanaceae</taxon>
        <taxon>Solanoideae</taxon>
        <taxon>Solaneae</taxon>
        <taxon>Solanum</taxon>
    </lineage>
</organism>
<dbReference type="AlphaFoldDB" id="A0A9J5W051"/>
<dbReference type="Proteomes" id="UP000824120">
    <property type="component" value="Unassembled WGS sequence"/>
</dbReference>
<keyword evidence="1" id="KW-0812">Transmembrane</keyword>
<evidence type="ECO:0000313" key="2">
    <source>
        <dbReference type="EMBL" id="KAG5568748.1"/>
    </source>
</evidence>
<accession>A0A9J5W051</accession>
<feature type="transmembrane region" description="Helical" evidence="1">
    <location>
        <begin position="61"/>
        <end position="81"/>
    </location>
</feature>
<name>A0A9J5W051_SOLCO</name>
<comment type="caution">
    <text evidence="2">The sequence shown here is derived from an EMBL/GenBank/DDBJ whole genome shotgun (WGS) entry which is preliminary data.</text>
</comment>
<dbReference type="EMBL" id="JACXVP010000052">
    <property type="protein sequence ID" value="KAG5568748.1"/>
    <property type="molecule type" value="Genomic_DNA"/>
</dbReference>
<evidence type="ECO:0000313" key="3">
    <source>
        <dbReference type="Proteomes" id="UP000824120"/>
    </source>
</evidence>
<protein>
    <submittedName>
        <fullName evidence="2">Uncharacterized protein</fullName>
    </submittedName>
</protein>